<keyword evidence="3" id="KW-1185">Reference proteome</keyword>
<reference evidence="1 3" key="1">
    <citation type="submission" date="2024-09" db="EMBL/GenBank/DDBJ databases">
        <title>Genome sequencing and assembly of Phytophthora oleae, isolate VK10A, causative agent of rot of olive drupes.</title>
        <authorList>
            <person name="Conti Taguali S."/>
            <person name="Riolo M."/>
            <person name="La Spada F."/>
            <person name="Cacciola S.O."/>
            <person name="Dionisio G."/>
        </authorList>
    </citation>
    <scope>NUCLEOTIDE SEQUENCE [LARGE SCALE GENOMIC DNA]</scope>
    <source>
        <strain evidence="1 3">VK10A</strain>
    </source>
</reference>
<name>A0ABD3F6B1_9STRA</name>
<comment type="caution">
    <text evidence="1">The sequence shown here is derived from an EMBL/GenBank/DDBJ whole genome shotgun (WGS) entry which is preliminary data.</text>
</comment>
<sequence>MLAYVKAREEDKDYQLVDTGPDDDVAAAYVVAEIVFFFHVSNYVRLVLGYYDVLKVVEEYRKDLTWIERDWSSFGNLEHPFLEKITLSPSLLSREVAQLYRTSSLSRVLNVPSGLSGRCLTSTFREMVGRLARHKQLNDIALDMALWNVATYSTRCYAVDAFSATDENMFIPDNPLSNCKFVLVPVHMLALKH</sequence>
<accession>A0ABD3F6B1</accession>
<dbReference type="EMBL" id="JBIMZQ010000040">
    <property type="protein sequence ID" value="KAL3660604.1"/>
    <property type="molecule type" value="Genomic_DNA"/>
</dbReference>
<evidence type="ECO:0000313" key="3">
    <source>
        <dbReference type="Proteomes" id="UP001632037"/>
    </source>
</evidence>
<dbReference type="Proteomes" id="UP001632037">
    <property type="component" value="Unassembled WGS sequence"/>
</dbReference>
<proteinExistence type="predicted"/>
<dbReference type="EMBL" id="JBIMZQ010000040">
    <property type="protein sequence ID" value="KAL3660614.1"/>
    <property type="molecule type" value="Genomic_DNA"/>
</dbReference>
<protein>
    <submittedName>
        <fullName evidence="1">Uncharacterized protein</fullName>
    </submittedName>
</protein>
<dbReference type="AlphaFoldDB" id="A0ABD3F6B1"/>
<gene>
    <name evidence="1" type="ORF">V7S43_014359</name>
    <name evidence="2" type="ORF">V7S43_014369</name>
</gene>
<evidence type="ECO:0000313" key="2">
    <source>
        <dbReference type="EMBL" id="KAL3660614.1"/>
    </source>
</evidence>
<organism evidence="1 3">
    <name type="scientific">Phytophthora oleae</name>
    <dbReference type="NCBI Taxonomy" id="2107226"/>
    <lineage>
        <taxon>Eukaryota</taxon>
        <taxon>Sar</taxon>
        <taxon>Stramenopiles</taxon>
        <taxon>Oomycota</taxon>
        <taxon>Peronosporomycetes</taxon>
        <taxon>Peronosporales</taxon>
        <taxon>Peronosporaceae</taxon>
        <taxon>Phytophthora</taxon>
    </lineage>
</organism>
<evidence type="ECO:0000313" key="1">
    <source>
        <dbReference type="EMBL" id="KAL3660604.1"/>
    </source>
</evidence>